<protein>
    <submittedName>
        <fullName evidence="2">Uncharacterized protein</fullName>
    </submittedName>
</protein>
<sequence length="267" mass="29757">MLPTPPPTEKKPQGIFAGRQRKLRYYEDAYGRRNADEGAEGPQDLCESEPDSGDELHHRRKTPGRQRDVDQSGEPHQGYDSDISEDVYLDRPQFKIAPKINRKRSLTGQEYGTIKSNQSRLGMFGSAAASSKKPQDKAASSGGYFMSGGRGGGESPISLAESEENVFNQRPASMRKAKHAREVSPEAEDVEEAPRKSTRVRRPTHRQLIKAQLQDKARRDRAARRAAKASKPANSGKRKKSAKGGTMPLVVVIDNSHINLEEYERFE</sequence>
<evidence type="ECO:0000256" key="1">
    <source>
        <dbReference type="SAM" id="MobiDB-lite"/>
    </source>
</evidence>
<gene>
    <name evidence="2" type="ORF">AC578_9273</name>
</gene>
<dbReference type="EMBL" id="LFZN01000025">
    <property type="protein sequence ID" value="KXT03943.1"/>
    <property type="molecule type" value="Genomic_DNA"/>
</dbReference>
<proteinExistence type="predicted"/>
<keyword evidence="3" id="KW-1185">Reference proteome</keyword>
<reference evidence="2 3" key="1">
    <citation type="submission" date="2015-07" db="EMBL/GenBank/DDBJ databases">
        <title>Comparative genomics of the Sigatoka disease complex on banana suggests a link between parallel evolutionary changes in Pseudocercospora fijiensis and Pseudocercospora eumusae and increased virulence on the banana host.</title>
        <authorList>
            <person name="Chang T.-C."/>
            <person name="Salvucci A."/>
            <person name="Crous P.W."/>
            <person name="Stergiopoulos I."/>
        </authorList>
    </citation>
    <scope>NUCLEOTIDE SEQUENCE [LARGE SCALE GENOMIC DNA]</scope>
    <source>
        <strain evidence="2 3">CBS 114824</strain>
    </source>
</reference>
<evidence type="ECO:0000313" key="3">
    <source>
        <dbReference type="Proteomes" id="UP000070133"/>
    </source>
</evidence>
<feature type="compositionally biased region" description="Basic and acidic residues" evidence="1">
    <location>
        <begin position="24"/>
        <end position="36"/>
    </location>
</feature>
<organism evidence="2 3">
    <name type="scientific">Pseudocercospora eumusae</name>
    <dbReference type="NCBI Taxonomy" id="321146"/>
    <lineage>
        <taxon>Eukaryota</taxon>
        <taxon>Fungi</taxon>
        <taxon>Dikarya</taxon>
        <taxon>Ascomycota</taxon>
        <taxon>Pezizomycotina</taxon>
        <taxon>Dothideomycetes</taxon>
        <taxon>Dothideomycetidae</taxon>
        <taxon>Mycosphaerellales</taxon>
        <taxon>Mycosphaerellaceae</taxon>
        <taxon>Pseudocercospora</taxon>
    </lineage>
</organism>
<feature type="compositionally biased region" description="Polar residues" evidence="1">
    <location>
        <begin position="106"/>
        <end position="117"/>
    </location>
</feature>
<dbReference type="Proteomes" id="UP000070133">
    <property type="component" value="Unassembled WGS sequence"/>
</dbReference>
<comment type="caution">
    <text evidence="2">The sequence shown here is derived from an EMBL/GenBank/DDBJ whole genome shotgun (WGS) entry which is preliminary data.</text>
</comment>
<evidence type="ECO:0000313" key="2">
    <source>
        <dbReference type="EMBL" id="KXT03943.1"/>
    </source>
</evidence>
<feature type="region of interest" description="Disordered" evidence="1">
    <location>
        <begin position="1"/>
        <end position="86"/>
    </location>
</feature>
<dbReference type="OrthoDB" id="3648857at2759"/>
<feature type="compositionally biased region" description="Gly residues" evidence="1">
    <location>
        <begin position="145"/>
        <end position="154"/>
    </location>
</feature>
<feature type="region of interest" description="Disordered" evidence="1">
    <location>
        <begin position="98"/>
        <end position="117"/>
    </location>
</feature>
<feature type="region of interest" description="Disordered" evidence="1">
    <location>
        <begin position="125"/>
        <end position="249"/>
    </location>
</feature>
<name>A0A139HNH4_9PEZI</name>
<dbReference type="AlphaFoldDB" id="A0A139HNH4"/>
<accession>A0A139HNH4</accession>
<feature type="compositionally biased region" description="Basic residues" evidence="1">
    <location>
        <begin position="196"/>
        <end position="208"/>
    </location>
</feature>